<keyword evidence="2" id="KW-1185">Reference proteome</keyword>
<proteinExistence type="predicted"/>
<dbReference type="OrthoDB" id="2111554at2"/>
<dbReference type="Pfam" id="PF04250">
    <property type="entry name" value="DUF429"/>
    <property type="match status" value="1"/>
</dbReference>
<name>A0A4Q9DMI5_9BACL</name>
<dbReference type="Proteomes" id="UP000293142">
    <property type="component" value="Unassembled WGS sequence"/>
</dbReference>
<protein>
    <submittedName>
        <fullName evidence="1">DUF429 domain-containing protein</fullName>
    </submittedName>
</protein>
<sequence length="272" mass="31576">MGDICINRSFGIITSNQGETLLIIFGVDCATETKNIGFSIYDYSRKAFVGCRKEASIEETILHYIERFGGQQILLCFDAPLGWPDDFAPVLYRHMAGDYLGNTPDAFFKRDTDIFCAYLLRKIPLEIASDKIARTAYKTLQIIESIRTSYPHIQIRWDPAERVQLGFIEVYPAAWLLSELISPNISRDKKTISYKGTKPENKRRRMEIIREMRKKGIRFTGFYKKMIEEEHFFDACLCCLCGKDFLDQRAIRPFPDLTSVFKEGWIWMKPTI</sequence>
<dbReference type="InterPro" id="IPR007362">
    <property type="entry name" value="DUF429"/>
</dbReference>
<dbReference type="EMBL" id="SIRE01000019">
    <property type="protein sequence ID" value="TBL74633.1"/>
    <property type="molecule type" value="Genomic_DNA"/>
</dbReference>
<gene>
    <name evidence="1" type="ORF">EYB31_25280</name>
</gene>
<evidence type="ECO:0000313" key="1">
    <source>
        <dbReference type="EMBL" id="TBL74633.1"/>
    </source>
</evidence>
<organism evidence="1 2">
    <name type="scientific">Paenibacillus thalictri</name>
    <dbReference type="NCBI Taxonomy" id="2527873"/>
    <lineage>
        <taxon>Bacteria</taxon>
        <taxon>Bacillati</taxon>
        <taxon>Bacillota</taxon>
        <taxon>Bacilli</taxon>
        <taxon>Bacillales</taxon>
        <taxon>Paenibacillaceae</taxon>
        <taxon>Paenibacillus</taxon>
    </lineage>
</organism>
<dbReference type="AlphaFoldDB" id="A0A4Q9DMI5"/>
<accession>A0A4Q9DMI5</accession>
<comment type="caution">
    <text evidence="1">The sequence shown here is derived from an EMBL/GenBank/DDBJ whole genome shotgun (WGS) entry which is preliminary data.</text>
</comment>
<reference evidence="1 2" key="1">
    <citation type="submission" date="2019-02" db="EMBL/GenBank/DDBJ databases">
        <title>Paenibacillus sp. nov., isolated from surface-sterilized tissue of Thalictrum simplex L.</title>
        <authorList>
            <person name="Tuo L."/>
        </authorList>
    </citation>
    <scope>NUCLEOTIDE SEQUENCE [LARGE SCALE GENOMIC DNA]</scope>
    <source>
        <strain evidence="1 2">N2SHLJ1</strain>
    </source>
</reference>
<evidence type="ECO:0000313" key="2">
    <source>
        <dbReference type="Proteomes" id="UP000293142"/>
    </source>
</evidence>